<sequence>MDTDKKIIMQVAAKIASDMVTKEADTDTKLGEFALLFDSIKNIMFEAIEDAQPKATVYEMVKNTFNATPVESGSPSTNSEALQIIGKQHGDIPEWLIKACKRDGVSKVYDNRDGLAANAKRPWFRAVEGEKAYWAPKTRG</sequence>
<protein>
    <submittedName>
        <fullName evidence="4">Uncharacterized protein</fullName>
    </submittedName>
</protein>
<evidence type="ECO:0000313" key="4">
    <source>
        <dbReference type="EMBL" id="CAB4212963.1"/>
    </source>
</evidence>
<proteinExistence type="predicted"/>
<organism evidence="4">
    <name type="scientific">uncultured Caudovirales phage</name>
    <dbReference type="NCBI Taxonomy" id="2100421"/>
    <lineage>
        <taxon>Viruses</taxon>
        <taxon>Duplodnaviria</taxon>
        <taxon>Heunggongvirae</taxon>
        <taxon>Uroviricota</taxon>
        <taxon>Caudoviricetes</taxon>
        <taxon>Peduoviridae</taxon>
        <taxon>Maltschvirus</taxon>
        <taxon>Maltschvirus maltsch</taxon>
    </lineage>
</organism>
<evidence type="ECO:0000313" key="2">
    <source>
        <dbReference type="EMBL" id="CAB4183289.1"/>
    </source>
</evidence>
<name>A0A6J5SG35_9CAUD</name>
<reference evidence="4" key="1">
    <citation type="submission" date="2020-05" db="EMBL/GenBank/DDBJ databases">
        <authorList>
            <person name="Chiriac C."/>
            <person name="Salcher M."/>
            <person name="Ghai R."/>
            <person name="Kavagutti S V."/>
        </authorList>
    </citation>
    <scope>NUCLEOTIDE SEQUENCE</scope>
</reference>
<dbReference type="EMBL" id="LR796864">
    <property type="protein sequence ID" value="CAB4171227.1"/>
    <property type="molecule type" value="Genomic_DNA"/>
</dbReference>
<dbReference type="EMBL" id="LR797281">
    <property type="protein sequence ID" value="CAB4199531.1"/>
    <property type="molecule type" value="Genomic_DNA"/>
</dbReference>
<evidence type="ECO:0000313" key="3">
    <source>
        <dbReference type="EMBL" id="CAB4199531.1"/>
    </source>
</evidence>
<gene>
    <name evidence="2" type="ORF">UFOVP1091_47</name>
    <name evidence="3" type="ORF">UFOVP1335_54</name>
    <name evidence="4" type="ORF">UFOVP1445_47</name>
    <name evidence="1" type="ORF">UFOVP914_20</name>
</gene>
<dbReference type="EMBL" id="LR797033">
    <property type="protein sequence ID" value="CAB4183289.1"/>
    <property type="molecule type" value="Genomic_DNA"/>
</dbReference>
<evidence type="ECO:0000313" key="1">
    <source>
        <dbReference type="EMBL" id="CAB4171227.1"/>
    </source>
</evidence>
<dbReference type="EMBL" id="LR797381">
    <property type="protein sequence ID" value="CAB4212963.1"/>
    <property type="molecule type" value="Genomic_DNA"/>
</dbReference>
<accession>A0A6J5SG35</accession>